<name>A0AAD4AED2_9GAMM</name>
<dbReference type="EMBL" id="AHBZ03000027">
    <property type="protein sequence ID" value="KAF7764395.1"/>
    <property type="molecule type" value="Genomic_DNA"/>
</dbReference>
<accession>A0AAD4AED2</accession>
<dbReference type="Proteomes" id="UP000016487">
    <property type="component" value="Unassembled WGS sequence"/>
</dbReference>
<reference evidence="1" key="2">
    <citation type="submission" date="2015-03" db="EMBL/GenBank/DDBJ databases">
        <title>Genome sequence of Pseudoalteromonas citrea.</title>
        <authorList>
            <person name="Xie B.-B."/>
            <person name="Rong J.-C."/>
            <person name="Qin Q.-L."/>
            <person name="Zhang Y.-Z."/>
        </authorList>
    </citation>
    <scope>NUCLEOTIDE SEQUENCE</scope>
    <source>
        <strain evidence="1">DSM 8771</strain>
    </source>
</reference>
<dbReference type="RefSeq" id="WP_157592864.1">
    <property type="nucleotide sequence ID" value="NZ_AHBZ03000027.1"/>
</dbReference>
<dbReference type="AlphaFoldDB" id="A0AAD4AED2"/>
<organism evidence="1 2">
    <name type="scientific">Pseudoalteromonas citrea</name>
    <dbReference type="NCBI Taxonomy" id="43655"/>
    <lineage>
        <taxon>Bacteria</taxon>
        <taxon>Pseudomonadati</taxon>
        <taxon>Pseudomonadota</taxon>
        <taxon>Gammaproteobacteria</taxon>
        <taxon>Alteromonadales</taxon>
        <taxon>Pseudoalteromonadaceae</taxon>
        <taxon>Pseudoalteromonas</taxon>
    </lineage>
</organism>
<gene>
    <name evidence="1" type="ORF">PCIT_b0387</name>
</gene>
<evidence type="ECO:0000313" key="1">
    <source>
        <dbReference type="EMBL" id="KAF7764395.1"/>
    </source>
</evidence>
<protein>
    <submittedName>
        <fullName evidence="1">Uncharacterized protein</fullName>
    </submittedName>
</protein>
<reference evidence="1" key="1">
    <citation type="journal article" date="2012" name="J. Bacteriol.">
        <title>Genome sequences of type strains of seven species of the marine bacterium Pseudoalteromonas.</title>
        <authorList>
            <person name="Xie B.B."/>
            <person name="Shu Y.L."/>
            <person name="Qin Q.L."/>
            <person name="Rong J.C."/>
            <person name="Zhang X.Y."/>
            <person name="Chen X.L."/>
            <person name="Shi M."/>
            <person name="He H.L."/>
            <person name="Zhou B.C."/>
            <person name="Zhang Y.Z."/>
        </authorList>
    </citation>
    <scope>NUCLEOTIDE SEQUENCE</scope>
    <source>
        <strain evidence="1">DSM 8771</strain>
    </source>
</reference>
<evidence type="ECO:0000313" key="2">
    <source>
        <dbReference type="Proteomes" id="UP000016487"/>
    </source>
</evidence>
<sequence>MEALTQQPNQYINVVINTRKNLQKANQCDILNNPTKELMTEQKNISKQYDKA</sequence>
<comment type="caution">
    <text evidence="1">The sequence shown here is derived from an EMBL/GenBank/DDBJ whole genome shotgun (WGS) entry which is preliminary data.</text>
</comment>
<proteinExistence type="predicted"/>